<dbReference type="OMA" id="PECAQVP"/>
<name>A0A2R6R009_ACTCC</name>
<evidence type="ECO:0000256" key="6">
    <source>
        <dbReference type="ARBA" id="ARBA00023157"/>
    </source>
</evidence>
<dbReference type="Proteomes" id="UP000241394">
    <property type="component" value="Chromosome LG11"/>
</dbReference>
<comment type="caution">
    <text evidence="10">The sequence shown here is derived from an EMBL/GenBank/DDBJ whole genome shotgun (WGS) entry which is preliminary data.</text>
</comment>
<evidence type="ECO:0000259" key="9">
    <source>
        <dbReference type="PROSITE" id="PS51767"/>
    </source>
</evidence>
<accession>A0A2R6R009</accession>
<comment type="similarity">
    <text evidence="1">Belongs to the peptidase A1 family.</text>
</comment>
<keyword evidence="7" id="KW-0325">Glycoprotein</keyword>
<keyword evidence="5" id="KW-0378">Hydrolase</keyword>
<evidence type="ECO:0000256" key="1">
    <source>
        <dbReference type="ARBA" id="ARBA00007447"/>
    </source>
</evidence>
<keyword evidence="4" id="KW-0064">Aspartyl protease</keyword>
<reference evidence="10 11" key="1">
    <citation type="submission" date="2017-07" db="EMBL/GenBank/DDBJ databases">
        <title>An improved, manually edited Actinidia chinensis var. chinensis (kiwifruit) genome highlights the challenges associated with draft genomes and gene prediction in plants.</title>
        <authorList>
            <person name="Pilkington S."/>
            <person name="Crowhurst R."/>
            <person name="Hilario E."/>
            <person name="Nardozza S."/>
            <person name="Fraser L."/>
            <person name="Peng Y."/>
            <person name="Gunaseelan K."/>
            <person name="Simpson R."/>
            <person name="Tahir J."/>
            <person name="Deroles S."/>
            <person name="Templeton K."/>
            <person name="Luo Z."/>
            <person name="Davy M."/>
            <person name="Cheng C."/>
            <person name="Mcneilage M."/>
            <person name="Scaglione D."/>
            <person name="Liu Y."/>
            <person name="Zhang Q."/>
            <person name="Datson P."/>
            <person name="De Silva N."/>
            <person name="Gardiner S."/>
            <person name="Bassett H."/>
            <person name="Chagne D."/>
            <person name="Mccallum J."/>
            <person name="Dzierzon H."/>
            <person name="Deng C."/>
            <person name="Wang Y.-Y."/>
            <person name="Barron N."/>
            <person name="Manako K."/>
            <person name="Bowen J."/>
            <person name="Foster T."/>
            <person name="Erridge Z."/>
            <person name="Tiffin H."/>
            <person name="Waite C."/>
            <person name="Davies K."/>
            <person name="Grierson E."/>
            <person name="Laing W."/>
            <person name="Kirk R."/>
            <person name="Chen X."/>
            <person name="Wood M."/>
            <person name="Montefiori M."/>
            <person name="Brummell D."/>
            <person name="Schwinn K."/>
            <person name="Catanach A."/>
            <person name="Fullerton C."/>
            <person name="Li D."/>
            <person name="Meiyalaghan S."/>
            <person name="Nieuwenhuizen N."/>
            <person name="Read N."/>
            <person name="Prakash R."/>
            <person name="Hunter D."/>
            <person name="Zhang H."/>
            <person name="Mckenzie M."/>
            <person name="Knabel M."/>
            <person name="Harris A."/>
            <person name="Allan A."/>
            <person name="Chen A."/>
            <person name="Janssen B."/>
            <person name="Plunkett B."/>
            <person name="Dwamena C."/>
            <person name="Voogd C."/>
            <person name="Leif D."/>
            <person name="Lafferty D."/>
            <person name="Souleyre E."/>
            <person name="Varkonyi-Gasic E."/>
            <person name="Gambi F."/>
            <person name="Hanley J."/>
            <person name="Yao J.-L."/>
            <person name="Cheung J."/>
            <person name="David K."/>
            <person name="Warren B."/>
            <person name="Marsh K."/>
            <person name="Snowden K."/>
            <person name="Lin-Wang K."/>
            <person name="Brian L."/>
            <person name="Martinez-Sanchez M."/>
            <person name="Wang M."/>
            <person name="Ileperuma N."/>
            <person name="Macnee N."/>
            <person name="Campin R."/>
            <person name="Mcatee P."/>
            <person name="Drummond R."/>
            <person name="Espley R."/>
            <person name="Ireland H."/>
            <person name="Wu R."/>
            <person name="Atkinson R."/>
            <person name="Karunairetnam S."/>
            <person name="Bulley S."/>
            <person name="Chunkath S."/>
            <person name="Hanley Z."/>
            <person name="Storey R."/>
            <person name="Thrimawithana A."/>
            <person name="Thomson S."/>
            <person name="David C."/>
            <person name="Testolin R."/>
        </authorList>
    </citation>
    <scope>NUCLEOTIDE SEQUENCE [LARGE SCALE GENOMIC DNA]</scope>
    <source>
        <strain evidence="11">cv. Red5</strain>
        <tissue evidence="10">Young leaf</tissue>
    </source>
</reference>
<dbReference type="InterPro" id="IPR033121">
    <property type="entry name" value="PEPTIDASE_A1"/>
</dbReference>
<dbReference type="Gene3D" id="2.40.70.10">
    <property type="entry name" value="Acid Proteases"/>
    <property type="match status" value="2"/>
</dbReference>
<gene>
    <name evidence="10" type="ORF">CEY00_Acc08685</name>
</gene>
<dbReference type="GO" id="GO:0006508">
    <property type="term" value="P:proteolysis"/>
    <property type="evidence" value="ECO:0007669"/>
    <property type="project" value="UniProtKB-KW"/>
</dbReference>
<feature type="active site" evidence="8">
    <location>
        <position position="136"/>
    </location>
</feature>
<dbReference type="SUPFAM" id="SSF50630">
    <property type="entry name" value="Acid proteases"/>
    <property type="match status" value="1"/>
</dbReference>
<dbReference type="Gramene" id="PSS17968">
    <property type="protein sequence ID" value="PSS17968"/>
    <property type="gene ID" value="CEY00_Acc08685"/>
</dbReference>
<dbReference type="GO" id="GO:0004190">
    <property type="term" value="F:aspartic-type endopeptidase activity"/>
    <property type="evidence" value="ECO:0007669"/>
    <property type="project" value="UniProtKB-KW"/>
</dbReference>
<dbReference type="InterPro" id="IPR032799">
    <property type="entry name" value="TAXi_C"/>
</dbReference>
<dbReference type="AlphaFoldDB" id="A0A2R6R009"/>
<keyword evidence="6" id="KW-1015">Disulfide bond</keyword>
<dbReference type="STRING" id="1590841.A0A2R6R009"/>
<dbReference type="Pfam" id="PF14541">
    <property type="entry name" value="TAXi_C"/>
    <property type="match status" value="1"/>
</dbReference>
<dbReference type="FunFam" id="2.40.70.10:FF:000022">
    <property type="entry name" value="Aspartyl protease AED3"/>
    <property type="match status" value="1"/>
</dbReference>
<keyword evidence="3" id="KW-0732">Signal</keyword>
<evidence type="ECO:0000256" key="5">
    <source>
        <dbReference type="ARBA" id="ARBA00022801"/>
    </source>
</evidence>
<dbReference type="InterPro" id="IPR032861">
    <property type="entry name" value="TAXi_N"/>
</dbReference>
<dbReference type="InParanoid" id="A0A2R6R009"/>
<evidence type="ECO:0000256" key="3">
    <source>
        <dbReference type="ARBA" id="ARBA00022729"/>
    </source>
</evidence>
<evidence type="ECO:0000256" key="4">
    <source>
        <dbReference type="ARBA" id="ARBA00022750"/>
    </source>
</evidence>
<feature type="active site" evidence="8">
    <location>
        <position position="334"/>
    </location>
</feature>
<dbReference type="InterPro" id="IPR021109">
    <property type="entry name" value="Peptidase_aspartic_dom_sf"/>
</dbReference>
<dbReference type="PROSITE" id="PS51767">
    <property type="entry name" value="PEPTIDASE_A1"/>
    <property type="match status" value="1"/>
</dbReference>
<dbReference type="OrthoDB" id="2747330at2759"/>
<dbReference type="EMBL" id="NKQK01000011">
    <property type="protein sequence ID" value="PSS17968.1"/>
    <property type="molecule type" value="Genomic_DNA"/>
</dbReference>
<sequence length="458" mass="49151">MYQTIFTTYTHPLPLSLSHKAFKVPIHSTTTSMTTSLLLFLALLFLSKTHGLTPKRAIPDEGSTLQVLHFSSFHRQDPLSWEARVLQTQSKDDARVRYLASLVAGKSVVLTASARPNYVVKANIGTPPQTVVMALDNSNDAAWIACAGCVGCSKALFDSSKSTTFKALGCQAAQCKQVPSPTCAGSACSFNMTYGGSTLAANLSQDTIKLATDAVPGYTFGCIQKATGSFLPPLGLLGLGRGPWSLLSQTHPLYQSTFSYCLPSFKSDHFSGSLRLGPIGQPKRIKTTQLLRNPRRSQLYYVNMIGIRVGRRVLNIPPSALAFNPTTGAGTIFDSGTVFTRLVKPAYVAVRHAFRKRVGANLTVSSLGGFDTCYSGPIPSPPTITFMFAGMNVTLPPDNFLIHSSAGSTTCLAMAAAPDAPDNVNSVLNVIASMQQQNHRVLFDVPNSRLGVAREFCS</sequence>
<proteinExistence type="inferred from homology"/>
<evidence type="ECO:0000256" key="8">
    <source>
        <dbReference type="PIRSR" id="PIRSR601461-1"/>
    </source>
</evidence>
<evidence type="ECO:0000256" key="2">
    <source>
        <dbReference type="ARBA" id="ARBA00022670"/>
    </source>
</evidence>
<dbReference type="Pfam" id="PF14543">
    <property type="entry name" value="TAXi_N"/>
    <property type="match status" value="1"/>
</dbReference>
<reference evidence="11" key="2">
    <citation type="journal article" date="2018" name="BMC Genomics">
        <title>A manually annotated Actinidia chinensis var. chinensis (kiwifruit) genome highlights the challenges associated with draft genomes and gene prediction in plants.</title>
        <authorList>
            <person name="Pilkington S.M."/>
            <person name="Crowhurst R."/>
            <person name="Hilario E."/>
            <person name="Nardozza S."/>
            <person name="Fraser L."/>
            <person name="Peng Y."/>
            <person name="Gunaseelan K."/>
            <person name="Simpson R."/>
            <person name="Tahir J."/>
            <person name="Deroles S.C."/>
            <person name="Templeton K."/>
            <person name="Luo Z."/>
            <person name="Davy M."/>
            <person name="Cheng C."/>
            <person name="McNeilage M."/>
            <person name="Scaglione D."/>
            <person name="Liu Y."/>
            <person name="Zhang Q."/>
            <person name="Datson P."/>
            <person name="De Silva N."/>
            <person name="Gardiner S.E."/>
            <person name="Bassett H."/>
            <person name="Chagne D."/>
            <person name="McCallum J."/>
            <person name="Dzierzon H."/>
            <person name="Deng C."/>
            <person name="Wang Y.Y."/>
            <person name="Barron L."/>
            <person name="Manako K."/>
            <person name="Bowen J."/>
            <person name="Foster T.M."/>
            <person name="Erridge Z.A."/>
            <person name="Tiffin H."/>
            <person name="Waite C.N."/>
            <person name="Davies K.M."/>
            <person name="Grierson E.P."/>
            <person name="Laing W.A."/>
            <person name="Kirk R."/>
            <person name="Chen X."/>
            <person name="Wood M."/>
            <person name="Montefiori M."/>
            <person name="Brummell D.A."/>
            <person name="Schwinn K.E."/>
            <person name="Catanach A."/>
            <person name="Fullerton C."/>
            <person name="Li D."/>
            <person name="Meiyalaghan S."/>
            <person name="Nieuwenhuizen N."/>
            <person name="Read N."/>
            <person name="Prakash R."/>
            <person name="Hunter D."/>
            <person name="Zhang H."/>
            <person name="McKenzie M."/>
            <person name="Knabel M."/>
            <person name="Harris A."/>
            <person name="Allan A.C."/>
            <person name="Gleave A."/>
            <person name="Chen A."/>
            <person name="Janssen B.J."/>
            <person name="Plunkett B."/>
            <person name="Ampomah-Dwamena C."/>
            <person name="Voogd C."/>
            <person name="Leif D."/>
            <person name="Lafferty D."/>
            <person name="Souleyre E.J.F."/>
            <person name="Varkonyi-Gasic E."/>
            <person name="Gambi F."/>
            <person name="Hanley J."/>
            <person name="Yao J.L."/>
            <person name="Cheung J."/>
            <person name="David K.M."/>
            <person name="Warren B."/>
            <person name="Marsh K."/>
            <person name="Snowden K.C."/>
            <person name="Lin-Wang K."/>
            <person name="Brian L."/>
            <person name="Martinez-Sanchez M."/>
            <person name="Wang M."/>
            <person name="Ileperuma N."/>
            <person name="Macnee N."/>
            <person name="Campin R."/>
            <person name="McAtee P."/>
            <person name="Drummond R.S.M."/>
            <person name="Espley R.V."/>
            <person name="Ireland H.S."/>
            <person name="Wu R."/>
            <person name="Atkinson R.G."/>
            <person name="Karunairetnam S."/>
            <person name="Bulley S."/>
            <person name="Chunkath S."/>
            <person name="Hanley Z."/>
            <person name="Storey R."/>
            <person name="Thrimawithana A.H."/>
            <person name="Thomson S."/>
            <person name="David C."/>
            <person name="Testolin R."/>
            <person name="Huang H."/>
            <person name="Hellens R.P."/>
            <person name="Schaffer R.J."/>
        </authorList>
    </citation>
    <scope>NUCLEOTIDE SEQUENCE [LARGE SCALE GENOMIC DNA]</scope>
    <source>
        <strain evidence="11">cv. Red5</strain>
    </source>
</reference>
<dbReference type="InterPro" id="IPR001461">
    <property type="entry name" value="Aspartic_peptidase_A1"/>
</dbReference>
<evidence type="ECO:0000313" key="10">
    <source>
        <dbReference type="EMBL" id="PSS17968.1"/>
    </source>
</evidence>
<keyword evidence="11" id="KW-1185">Reference proteome</keyword>
<protein>
    <submittedName>
        <fullName evidence="10">Aspartyl protease</fullName>
    </submittedName>
</protein>
<dbReference type="PANTHER" id="PTHR13683">
    <property type="entry name" value="ASPARTYL PROTEASES"/>
    <property type="match status" value="1"/>
</dbReference>
<evidence type="ECO:0000256" key="7">
    <source>
        <dbReference type="ARBA" id="ARBA00023180"/>
    </source>
</evidence>
<keyword evidence="2 10" id="KW-0645">Protease</keyword>
<evidence type="ECO:0000313" key="11">
    <source>
        <dbReference type="Proteomes" id="UP000241394"/>
    </source>
</evidence>
<dbReference type="FunCoup" id="A0A2R6R009">
    <property type="interactions" value="565"/>
</dbReference>
<organism evidence="10 11">
    <name type="scientific">Actinidia chinensis var. chinensis</name>
    <name type="common">Chinese soft-hair kiwi</name>
    <dbReference type="NCBI Taxonomy" id="1590841"/>
    <lineage>
        <taxon>Eukaryota</taxon>
        <taxon>Viridiplantae</taxon>
        <taxon>Streptophyta</taxon>
        <taxon>Embryophyta</taxon>
        <taxon>Tracheophyta</taxon>
        <taxon>Spermatophyta</taxon>
        <taxon>Magnoliopsida</taxon>
        <taxon>eudicotyledons</taxon>
        <taxon>Gunneridae</taxon>
        <taxon>Pentapetalae</taxon>
        <taxon>asterids</taxon>
        <taxon>Ericales</taxon>
        <taxon>Actinidiaceae</taxon>
        <taxon>Actinidia</taxon>
    </lineage>
</organism>
<dbReference type="PANTHER" id="PTHR13683:SF798">
    <property type="entry name" value="ASPARTYL PROTEASE AED3-LIKE"/>
    <property type="match status" value="1"/>
</dbReference>
<feature type="domain" description="Peptidase A1" evidence="9">
    <location>
        <begin position="118"/>
        <end position="453"/>
    </location>
</feature>